<keyword evidence="2" id="KW-1133">Transmembrane helix</keyword>
<keyword evidence="4" id="KW-1185">Reference proteome</keyword>
<comment type="caution">
    <text evidence="3">The sequence shown here is derived from an EMBL/GenBank/DDBJ whole genome shotgun (WGS) entry which is preliminary data.</text>
</comment>
<protein>
    <submittedName>
        <fullName evidence="3">Uncharacterized protein</fullName>
    </submittedName>
</protein>
<evidence type="ECO:0000256" key="1">
    <source>
        <dbReference type="SAM" id="MobiDB-lite"/>
    </source>
</evidence>
<keyword evidence="2" id="KW-0812">Transmembrane</keyword>
<sequence>MESVVYEDIPDASVRLMRLKVALLAFAGISTTIPAVTAILVSVDLSLVSSSSSGAQSPKLAKTAVEDRLRQACADRVKLRTWLQRDLGITMDLWVVVAVVPRDNTELSLLASWQLDRHRSPLRQADAVSLSLHEVALLWGDERSQPPMLTRFLLTHQSLFLDVTRCLGESSCQLVNPAVFSSLRAKHMAKGRTCVVAFYYAWLPSSSTTRGLARLQQQFGGIARHVLSPMQLPFSCSYGGEVGALQQNLVTLPSSLSSQTDVAGSTSGVDIALLSTRSLKDICSLIGVLLGCPLVNYYGESMAFCASVQRRRRAACLIYPTSLVLARPTGTEMTNGVDKRRATERHSKRRRKEGTAVEASAQDDPVDEAEGLMWCEDIGS</sequence>
<organism evidence="3 4">
    <name type="scientific">Trypanosoma rangeli SC58</name>
    <dbReference type="NCBI Taxonomy" id="429131"/>
    <lineage>
        <taxon>Eukaryota</taxon>
        <taxon>Discoba</taxon>
        <taxon>Euglenozoa</taxon>
        <taxon>Kinetoplastea</taxon>
        <taxon>Metakinetoplastina</taxon>
        <taxon>Trypanosomatida</taxon>
        <taxon>Trypanosomatidae</taxon>
        <taxon>Trypanosoma</taxon>
        <taxon>Herpetosoma</taxon>
    </lineage>
</organism>
<dbReference type="AlphaFoldDB" id="A0A061IW07"/>
<dbReference type="OrthoDB" id="241163at2759"/>
<reference evidence="3 4" key="1">
    <citation type="submission" date="2013-07" db="EMBL/GenBank/DDBJ databases">
        <authorList>
            <person name="Stoco P.H."/>
            <person name="Wagner G."/>
            <person name="Gerber A."/>
            <person name="Zaha A."/>
            <person name="Thompson C."/>
            <person name="Bartholomeu D.C."/>
            <person name="Luckemeyer D.D."/>
            <person name="Bahia D."/>
            <person name="Loreto E."/>
            <person name="Prestes E.B."/>
            <person name="Lima F.M."/>
            <person name="Rodrigues-Luiz G."/>
            <person name="Vallejo G.A."/>
            <person name="Filho J.F."/>
            <person name="Monteiro K.M."/>
            <person name="Tyler K.M."/>
            <person name="de Almeida L.G."/>
            <person name="Ortiz M.F."/>
            <person name="Siervo M.A."/>
            <person name="de Moraes M.H."/>
            <person name="Cunha O.L."/>
            <person name="Mendonca-Neto R."/>
            <person name="Silva R."/>
            <person name="Teixeira S.M."/>
            <person name="Murta S.M."/>
            <person name="Sincero T.C."/>
            <person name="Mendes T.A."/>
            <person name="Urmenyi T.P."/>
            <person name="Silva V.G."/>
            <person name="da Rocha W.D."/>
            <person name="Andersson B."/>
            <person name="Romanha A.J."/>
            <person name="Steindel M."/>
            <person name="de Vasconcelos A.T."/>
            <person name="Grisard E.C."/>
        </authorList>
    </citation>
    <scope>NUCLEOTIDE SEQUENCE [LARGE SCALE GENOMIC DNA]</scope>
    <source>
        <strain evidence="3 4">SC58</strain>
    </source>
</reference>
<name>A0A061IW07_TRYRA</name>
<gene>
    <name evidence="3" type="ORF">TRSC58_05455</name>
</gene>
<dbReference type="EMBL" id="AUPL01005455">
    <property type="protein sequence ID" value="ESL06864.1"/>
    <property type="molecule type" value="Genomic_DNA"/>
</dbReference>
<dbReference type="Proteomes" id="UP000031737">
    <property type="component" value="Unassembled WGS sequence"/>
</dbReference>
<keyword evidence="2" id="KW-0472">Membrane</keyword>
<evidence type="ECO:0000256" key="2">
    <source>
        <dbReference type="SAM" id="Phobius"/>
    </source>
</evidence>
<feature type="transmembrane region" description="Helical" evidence="2">
    <location>
        <begin position="21"/>
        <end position="43"/>
    </location>
</feature>
<dbReference type="VEuPathDB" id="TriTrypDB:TRSC58_05455"/>
<proteinExistence type="predicted"/>
<accession>A0A061IW07</accession>
<feature type="region of interest" description="Disordered" evidence="1">
    <location>
        <begin position="330"/>
        <end position="370"/>
    </location>
</feature>
<evidence type="ECO:0000313" key="4">
    <source>
        <dbReference type="Proteomes" id="UP000031737"/>
    </source>
</evidence>
<evidence type="ECO:0000313" key="3">
    <source>
        <dbReference type="EMBL" id="ESL06864.1"/>
    </source>
</evidence>